<organism evidence="2 3">
    <name type="scientific">Paraburkholderia xenovorans (strain LB400)</name>
    <dbReference type="NCBI Taxonomy" id="266265"/>
    <lineage>
        <taxon>Bacteria</taxon>
        <taxon>Pseudomonadati</taxon>
        <taxon>Pseudomonadota</taxon>
        <taxon>Betaproteobacteria</taxon>
        <taxon>Burkholderiales</taxon>
        <taxon>Burkholderiaceae</taxon>
        <taxon>Paraburkholderia</taxon>
    </lineage>
</organism>
<reference evidence="2 3" key="1">
    <citation type="journal article" date="2006" name="Proc. Natl. Acad. Sci. U.S.A.">
        <title>Burkholderia xenovorans LB400 harbors a multi-replicon, 9.73-Mbp genome shaped for versatility.</title>
        <authorList>
            <person name="Chain P.S."/>
            <person name="Denef V.J."/>
            <person name="Konstantinidis K.T."/>
            <person name="Vergez L.M."/>
            <person name="Agullo L."/>
            <person name="Reyes V.L."/>
            <person name="Hauser L."/>
            <person name="Cordova M."/>
            <person name="Gomez L."/>
            <person name="Gonzalez M."/>
            <person name="Land M."/>
            <person name="Lao V."/>
            <person name="Larimer F."/>
            <person name="LiPuma J.J."/>
            <person name="Mahenthiralingam E."/>
            <person name="Malfatti S.A."/>
            <person name="Marx C.J."/>
            <person name="Parnell J.J."/>
            <person name="Ramette A."/>
            <person name="Richardson P."/>
            <person name="Seeger M."/>
            <person name="Smith D."/>
            <person name="Spilker T."/>
            <person name="Sul W.J."/>
            <person name="Tsoi T.V."/>
            <person name="Ulrich L.E."/>
            <person name="Zhulin I.B."/>
            <person name="Tiedje J.M."/>
        </authorList>
    </citation>
    <scope>NUCLEOTIDE SEQUENCE [LARGE SCALE GENOMIC DNA]</scope>
    <source>
        <strain evidence="2 3">LB400</strain>
    </source>
</reference>
<dbReference type="OrthoDB" id="8909552at2"/>
<dbReference type="eggNOG" id="ENOG502ZH5X">
    <property type="taxonomic scope" value="Bacteria"/>
</dbReference>
<proteinExistence type="predicted"/>
<evidence type="ECO:0000313" key="3">
    <source>
        <dbReference type="Proteomes" id="UP000001817"/>
    </source>
</evidence>
<dbReference type="KEGG" id="bxe:Bxe_A3890"/>
<keyword evidence="1" id="KW-0472">Membrane</keyword>
<keyword evidence="1" id="KW-1133">Transmembrane helix</keyword>
<feature type="transmembrane region" description="Helical" evidence="1">
    <location>
        <begin position="92"/>
        <end position="110"/>
    </location>
</feature>
<keyword evidence="3" id="KW-1185">Reference proteome</keyword>
<dbReference type="AlphaFoldDB" id="Q144Y2"/>
<dbReference type="Proteomes" id="UP000001817">
    <property type="component" value="Chromosome 1"/>
</dbReference>
<dbReference type="RefSeq" id="WP_011486925.1">
    <property type="nucleotide sequence ID" value="NC_007951.1"/>
</dbReference>
<sequence length="149" mass="16197">MTYHAVTVTLENIGGIVVVKDKYNSTTQGVTFNATIAGKRQYAVVMRGNPRLDNGMVVTAVLRDPENWQTLAGWLNHATGEICGVDSPGQRGAICAFTILFGIVFLLRALRPDTGTAFMVVLISVMVAGNAWSMLALRKSLIVYRLLKP</sequence>
<feature type="transmembrane region" description="Helical" evidence="1">
    <location>
        <begin position="116"/>
        <end position="137"/>
    </location>
</feature>
<protein>
    <submittedName>
        <fullName evidence="2">Transmembrane protein</fullName>
    </submittedName>
</protein>
<gene>
    <name evidence="2" type="ORF">Bxe_A3890</name>
</gene>
<accession>Q144Y2</accession>
<evidence type="ECO:0000313" key="2">
    <source>
        <dbReference type="EMBL" id="ABE29107.1"/>
    </source>
</evidence>
<evidence type="ECO:0000256" key="1">
    <source>
        <dbReference type="SAM" id="Phobius"/>
    </source>
</evidence>
<keyword evidence="1 2" id="KW-0812">Transmembrane</keyword>
<name>Q144Y2_PARXL</name>
<dbReference type="KEGG" id="bxb:DR64_1566"/>
<dbReference type="EMBL" id="CP000270">
    <property type="protein sequence ID" value="ABE29107.1"/>
    <property type="molecule type" value="Genomic_DNA"/>
</dbReference>